<dbReference type="InterPro" id="IPR016193">
    <property type="entry name" value="Cytidine_deaminase-like"/>
</dbReference>
<evidence type="ECO:0000259" key="2">
    <source>
        <dbReference type="PROSITE" id="PS51747"/>
    </source>
</evidence>
<sequence length="153" mass="16836">MRKYEYYLGIAKKVSEASKCLRSHFGAIVVKDDMIIGTGYNGPARGVPHCNPCRRADYDHGMGYEKCIAIHAEVNAIIQSGGRRGCLGGTLYMGSHTGSHSKNYNPQMGDFCCPNCTRTIINSGIEWVIQEGENGVPELYHIPQLVKEGRLGE</sequence>
<dbReference type="InterPro" id="IPR015517">
    <property type="entry name" value="dCMP_deaminase-rel"/>
</dbReference>
<dbReference type="SUPFAM" id="SSF53927">
    <property type="entry name" value="Cytidine deaminase-like"/>
    <property type="match status" value="1"/>
</dbReference>
<evidence type="ECO:0000256" key="1">
    <source>
        <dbReference type="ARBA" id="ARBA00022801"/>
    </source>
</evidence>
<evidence type="ECO:0000313" key="3">
    <source>
        <dbReference type="EMBL" id="OGM08246.1"/>
    </source>
</evidence>
<organism evidence="3 4">
    <name type="scientific">Candidatus Woesebacteria bacterium RBG_13_36_22</name>
    <dbReference type="NCBI Taxonomy" id="1802478"/>
    <lineage>
        <taxon>Bacteria</taxon>
        <taxon>Candidatus Woeseibacteriota</taxon>
    </lineage>
</organism>
<comment type="caution">
    <text evidence="3">The sequence shown here is derived from an EMBL/GenBank/DDBJ whole genome shotgun (WGS) entry which is preliminary data.</text>
</comment>
<dbReference type="PANTHER" id="PTHR11086:SF18">
    <property type="entry name" value="DEOXYCYTIDYLATE DEAMINASE"/>
    <property type="match status" value="1"/>
</dbReference>
<accession>A0A1F7WZK9</accession>
<dbReference type="Proteomes" id="UP000176939">
    <property type="component" value="Unassembled WGS sequence"/>
</dbReference>
<protein>
    <recommendedName>
        <fullName evidence="2">CMP/dCMP-type deaminase domain-containing protein</fullName>
    </recommendedName>
</protein>
<proteinExistence type="predicted"/>
<dbReference type="GO" id="GO:0005737">
    <property type="term" value="C:cytoplasm"/>
    <property type="evidence" value="ECO:0007669"/>
    <property type="project" value="TreeGrafter"/>
</dbReference>
<name>A0A1F7WZK9_9BACT</name>
<dbReference type="Pfam" id="PF00383">
    <property type="entry name" value="dCMP_cyt_deam_1"/>
    <property type="match status" value="1"/>
</dbReference>
<gene>
    <name evidence="3" type="ORF">A2Z67_00915</name>
</gene>
<keyword evidence="1" id="KW-0378">Hydrolase</keyword>
<dbReference type="EMBL" id="MGFQ01000053">
    <property type="protein sequence ID" value="OGM08246.1"/>
    <property type="molecule type" value="Genomic_DNA"/>
</dbReference>
<dbReference type="PANTHER" id="PTHR11086">
    <property type="entry name" value="DEOXYCYTIDYLATE DEAMINASE-RELATED"/>
    <property type="match status" value="1"/>
</dbReference>
<reference evidence="3 4" key="1">
    <citation type="journal article" date="2016" name="Nat. Commun.">
        <title>Thousands of microbial genomes shed light on interconnected biogeochemical processes in an aquifer system.</title>
        <authorList>
            <person name="Anantharaman K."/>
            <person name="Brown C.T."/>
            <person name="Hug L.A."/>
            <person name="Sharon I."/>
            <person name="Castelle C.J."/>
            <person name="Probst A.J."/>
            <person name="Thomas B.C."/>
            <person name="Singh A."/>
            <person name="Wilkins M.J."/>
            <person name="Karaoz U."/>
            <person name="Brodie E.L."/>
            <person name="Williams K.H."/>
            <person name="Hubbard S.S."/>
            <person name="Banfield J.F."/>
        </authorList>
    </citation>
    <scope>NUCLEOTIDE SEQUENCE [LARGE SCALE GENOMIC DNA]</scope>
</reference>
<dbReference type="AlphaFoldDB" id="A0A1F7WZK9"/>
<dbReference type="Gene3D" id="3.40.140.10">
    <property type="entry name" value="Cytidine Deaminase, domain 2"/>
    <property type="match status" value="1"/>
</dbReference>
<dbReference type="GO" id="GO:0004132">
    <property type="term" value="F:dCMP deaminase activity"/>
    <property type="evidence" value="ECO:0007669"/>
    <property type="project" value="TreeGrafter"/>
</dbReference>
<dbReference type="PROSITE" id="PS51747">
    <property type="entry name" value="CYT_DCMP_DEAMINASES_2"/>
    <property type="match status" value="1"/>
</dbReference>
<dbReference type="InterPro" id="IPR002125">
    <property type="entry name" value="CMP_dCMP_dom"/>
</dbReference>
<evidence type="ECO:0000313" key="4">
    <source>
        <dbReference type="Proteomes" id="UP000176939"/>
    </source>
</evidence>
<feature type="domain" description="CMP/dCMP-type deaminase" evidence="2">
    <location>
        <begin position="2"/>
        <end position="153"/>
    </location>
</feature>